<dbReference type="Proteomes" id="UP000663193">
    <property type="component" value="Chromosome 11"/>
</dbReference>
<sequence>MSPLICRLGAYIGLGFDHAVATASGTSSFRDFLATQEHQTTIRDLCWAGLLACSRGERVSLVRGKT</sequence>
<name>A0A7U2F8R2_PHANO</name>
<organism evidence="1 2">
    <name type="scientific">Phaeosphaeria nodorum (strain SN15 / ATCC MYA-4574 / FGSC 10173)</name>
    <name type="common">Glume blotch fungus</name>
    <name type="synonym">Parastagonospora nodorum</name>
    <dbReference type="NCBI Taxonomy" id="321614"/>
    <lineage>
        <taxon>Eukaryota</taxon>
        <taxon>Fungi</taxon>
        <taxon>Dikarya</taxon>
        <taxon>Ascomycota</taxon>
        <taxon>Pezizomycotina</taxon>
        <taxon>Dothideomycetes</taxon>
        <taxon>Pleosporomycetidae</taxon>
        <taxon>Pleosporales</taxon>
        <taxon>Pleosporineae</taxon>
        <taxon>Phaeosphaeriaceae</taxon>
        <taxon>Parastagonospora</taxon>
    </lineage>
</organism>
<dbReference type="AlphaFoldDB" id="A0A7U2F8R2"/>
<dbReference type="EMBL" id="CP069033">
    <property type="protein sequence ID" value="QRD00811.1"/>
    <property type="molecule type" value="Genomic_DNA"/>
</dbReference>
<keyword evidence="2" id="KW-1185">Reference proteome</keyword>
<dbReference type="VEuPathDB" id="FungiDB:JI435_415810"/>
<evidence type="ECO:0000313" key="2">
    <source>
        <dbReference type="Proteomes" id="UP000663193"/>
    </source>
</evidence>
<accession>A0A7U2F8R2</accession>
<evidence type="ECO:0000313" key="1">
    <source>
        <dbReference type="EMBL" id="QRD00811.1"/>
    </source>
</evidence>
<proteinExistence type="predicted"/>
<gene>
    <name evidence="1" type="ORF">JI435_415810</name>
</gene>
<reference evidence="2" key="1">
    <citation type="journal article" date="2021" name="BMC Genomics">
        <title>Chromosome-level genome assembly and manually-curated proteome of model necrotroph Parastagonospora nodorum Sn15 reveals a genome-wide trove of candidate effector homologs, and redundancy of virulence-related functions within an accessory chromosome.</title>
        <authorList>
            <person name="Bertazzoni S."/>
            <person name="Jones D.A.B."/>
            <person name="Phan H.T."/>
            <person name="Tan K.-C."/>
            <person name="Hane J.K."/>
        </authorList>
    </citation>
    <scope>NUCLEOTIDE SEQUENCE [LARGE SCALE GENOMIC DNA]</scope>
    <source>
        <strain evidence="2">SN15 / ATCC MYA-4574 / FGSC 10173)</strain>
    </source>
</reference>
<protein>
    <submittedName>
        <fullName evidence="1">Uncharacterized protein</fullName>
    </submittedName>
</protein>